<dbReference type="OrthoDB" id="9776171at2"/>
<protein>
    <submittedName>
        <fullName evidence="7">Putative transporter</fullName>
    </submittedName>
</protein>
<feature type="domain" description="Major facilitator superfamily (MFS) profile" evidence="6">
    <location>
        <begin position="18"/>
        <end position="411"/>
    </location>
</feature>
<feature type="transmembrane region" description="Helical" evidence="5">
    <location>
        <begin position="182"/>
        <end position="200"/>
    </location>
</feature>
<keyword evidence="3 5" id="KW-1133">Transmembrane helix</keyword>
<evidence type="ECO:0000256" key="5">
    <source>
        <dbReference type="SAM" id="Phobius"/>
    </source>
</evidence>
<organism evidence="7 8">
    <name type="scientific">Nostocoides jenkinsii Ben 74</name>
    <dbReference type="NCBI Taxonomy" id="1193518"/>
    <lineage>
        <taxon>Bacteria</taxon>
        <taxon>Bacillati</taxon>
        <taxon>Actinomycetota</taxon>
        <taxon>Actinomycetes</taxon>
        <taxon>Micrococcales</taxon>
        <taxon>Intrasporangiaceae</taxon>
        <taxon>Nostocoides</taxon>
    </lineage>
</organism>
<dbReference type="InterPro" id="IPR036259">
    <property type="entry name" value="MFS_trans_sf"/>
</dbReference>
<feature type="transmembrane region" description="Helical" evidence="5">
    <location>
        <begin position="301"/>
        <end position="323"/>
    </location>
</feature>
<evidence type="ECO:0000256" key="2">
    <source>
        <dbReference type="ARBA" id="ARBA00022692"/>
    </source>
</evidence>
<dbReference type="InterPro" id="IPR020846">
    <property type="entry name" value="MFS_dom"/>
</dbReference>
<dbReference type="RefSeq" id="WP_048547527.1">
    <property type="nucleotide sequence ID" value="NZ_HF571038.1"/>
</dbReference>
<dbReference type="GO" id="GO:0005886">
    <property type="term" value="C:plasma membrane"/>
    <property type="evidence" value="ECO:0007669"/>
    <property type="project" value="UniProtKB-SubCell"/>
</dbReference>
<evidence type="ECO:0000256" key="4">
    <source>
        <dbReference type="ARBA" id="ARBA00023136"/>
    </source>
</evidence>
<feature type="transmembrane region" description="Helical" evidence="5">
    <location>
        <begin position="390"/>
        <end position="411"/>
    </location>
</feature>
<keyword evidence="4 5" id="KW-0472">Membrane</keyword>
<keyword evidence="2 5" id="KW-0812">Transmembrane</keyword>
<dbReference type="GO" id="GO:0022857">
    <property type="term" value="F:transmembrane transporter activity"/>
    <property type="evidence" value="ECO:0007669"/>
    <property type="project" value="InterPro"/>
</dbReference>
<dbReference type="EMBL" id="CAJC01000200">
    <property type="protein sequence ID" value="CCI54849.1"/>
    <property type="molecule type" value="Genomic_DNA"/>
</dbReference>
<feature type="transmembrane region" description="Helical" evidence="5">
    <location>
        <begin position="329"/>
        <end position="355"/>
    </location>
</feature>
<accession>A0A077MDV5</accession>
<dbReference type="PROSITE" id="PS50850">
    <property type="entry name" value="MFS"/>
    <property type="match status" value="1"/>
</dbReference>
<dbReference type="SUPFAM" id="SSF103473">
    <property type="entry name" value="MFS general substrate transporter"/>
    <property type="match status" value="1"/>
</dbReference>
<feature type="transmembrane region" description="Helical" evidence="5">
    <location>
        <begin position="111"/>
        <end position="132"/>
    </location>
</feature>
<feature type="transmembrane region" description="Helical" evidence="5">
    <location>
        <begin position="367"/>
        <end position="384"/>
    </location>
</feature>
<evidence type="ECO:0000313" key="8">
    <source>
        <dbReference type="Proteomes" id="UP000035720"/>
    </source>
</evidence>
<feature type="transmembrane region" description="Helical" evidence="5">
    <location>
        <begin position="268"/>
        <end position="289"/>
    </location>
</feature>
<feature type="transmembrane region" description="Helical" evidence="5">
    <location>
        <begin position="236"/>
        <end position="256"/>
    </location>
</feature>
<comment type="subcellular location">
    <subcellularLocation>
        <location evidence="1">Cell membrane</location>
        <topology evidence="1">Multi-pass membrane protein</topology>
    </subcellularLocation>
</comment>
<sequence>MPAPTDLAPDREAVQRHTIRTLMFTQVWGGVGLAAGATVGSLLAEEISGRVELAGLGGTFQTLGAALLAIPIATLAHRYGRRPSLTFAYAAAVLGALLIVVAAYLSSFSVFLVGSALLGSATGANSAARYAAADLALPTQRGRDLSLVVWVTTIGSVLGPNLAGPAEPLARAMHLDVLAGPFVVSAAALAVAGVVMWTRLRPDPLVVSRQLSDTVHTSGKGSLSRGVAALRASRRALAGVVIMALGHAVMVSVMVMTPLHMRHGHASLVVVGLVISGHILGMFAFAPVMGMAVDRLGAPKVAFAGGLLLVAATTVAGAAAQGYSHGLAIALFLLGLGWSAAFVSGSVLLVGGVAIVERPAAQGISDLVMGLTAACGGALAGVVLEHAGFAPLAHIALIGALVIIAVSVTAIRASAGLRPGGTSG</sequence>
<dbReference type="Gene3D" id="1.20.1250.20">
    <property type="entry name" value="MFS general substrate transporter like domains"/>
    <property type="match status" value="2"/>
</dbReference>
<dbReference type="PANTHER" id="PTHR23534">
    <property type="entry name" value="MFS PERMEASE"/>
    <property type="match status" value="1"/>
</dbReference>
<feature type="transmembrane region" description="Helical" evidence="5">
    <location>
        <begin position="87"/>
        <end position="105"/>
    </location>
</feature>
<feature type="transmembrane region" description="Helical" evidence="5">
    <location>
        <begin position="56"/>
        <end position="75"/>
    </location>
</feature>
<keyword evidence="8" id="KW-1185">Reference proteome</keyword>
<name>A0A077MDV5_9MICO</name>
<dbReference type="Proteomes" id="UP000035720">
    <property type="component" value="Unassembled WGS sequence"/>
</dbReference>
<proteinExistence type="predicted"/>
<dbReference type="AlphaFoldDB" id="A0A077MDV5"/>
<dbReference type="PANTHER" id="PTHR23534:SF1">
    <property type="entry name" value="MAJOR FACILITATOR SUPERFAMILY PROTEIN"/>
    <property type="match status" value="1"/>
</dbReference>
<dbReference type="Pfam" id="PF07690">
    <property type="entry name" value="MFS_1"/>
    <property type="match status" value="1"/>
</dbReference>
<dbReference type="STRING" id="1193518.BN13_850012"/>
<evidence type="ECO:0000313" key="7">
    <source>
        <dbReference type="EMBL" id="CCI54849.1"/>
    </source>
</evidence>
<reference evidence="7 8" key="1">
    <citation type="journal article" date="2013" name="ISME J.">
        <title>A metabolic model for members of the genus Tetrasphaera involved in enhanced biological phosphorus removal.</title>
        <authorList>
            <person name="Kristiansen R."/>
            <person name="Nguyen H.T.T."/>
            <person name="Saunders A.M."/>
            <person name="Nielsen J.L."/>
            <person name="Wimmer R."/>
            <person name="Le V.Q."/>
            <person name="McIlroy S.J."/>
            <person name="Petrovski S."/>
            <person name="Seviour R.J."/>
            <person name="Calteau A."/>
            <person name="Nielsen K.L."/>
            <person name="Nielsen P.H."/>
        </authorList>
    </citation>
    <scope>NUCLEOTIDE SEQUENCE [LARGE SCALE GENOMIC DNA]</scope>
    <source>
        <strain evidence="7 8">Ben 74</strain>
    </source>
</reference>
<dbReference type="InterPro" id="IPR011701">
    <property type="entry name" value="MFS"/>
</dbReference>
<gene>
    <name evidence="7" type="ORF">BN13_850012</name>
</gene>
<feature type="transmembrane region" description="Helical" evidence="5">
    <location>
        <begin position="21"/>
        <end position="44"/>
    </location>
</feature>
<evidence type="ECO:0000256" key="3">
    <source>
        <dbReference type="ARBA" id="ARBA00022989"/>
    </source>
</evidence>
<evidence type="ECO:0000259" key="6">
    <source>
        <dbReference type="PROSITE" id="PS50850"/>
    </source>
</evidence>
<comment type="caution">
    <text evidence="7">The sequence shown here is derived from an EMBL/GenBank/DDBJ whole genome shotgun (WGS) entry which is preliminary data.</text>
</comment>
<evidence type="ECO:0000256" key="1">
    <source>
        <dbReference type="ARBA" id="ARBA00004651"/>
    </source>
</evidence>
<feature type="transmembrane region" description="Helical" evidence="5">
    <location>
        <begin position="144"/>
        <end position="162"/>
    </location>
</feature>